<keyword evidence="1" id="KW-1133">Transmembrane helix</keyword>
<reference evidence="2" key="1">
    <citation type="submission" date="2014-11" db="EMBL/GenBank/DDBJ databases">
        <authorList>
            <person name="Amaro Gonzalez C."/>
        </authorList>
    </citation>
    <scope>NUCLEOTIDE SEQUENCE</scope>
</reference>
<evidence type="ECO:0000256" key="1">
    <source>
        <dbReference type="SAM" id="Phobius"/>
    </source>
</evidence>
<keyword evidence="1" id="KW-0812">Transmembrane</keyword>
<reference evidence="2" key="2">
    <citation type="journal article" date="2015" name="Fish Shellfish Immunol.">
        <title>Early steps in the European eel (Anguilla anguilla)-Vibrio vulnificus interaction in the gills: Role of the RtxA13 toxin.</title>
        <authorList>
            <person name="Callol A."/>
            <person name="Pajuelo D."/>
            <person name="Ebbesson L."/>
            <person name="Teles M."/>
            <person name="MacKenzie S."/>
            <person name="Amaro C."/>
        </authorList>
    </citation>
    <scope>NUCLEOTIDE SEQUENCE</scope>
</reference>
<protein>
    <submittedName>
        <fullName evidence="2">Uncharacterized protein</fullName>
    </submittedName>
</protein>
<keyword evidence="1" id="KW-0472">Membrane</keyword>
<name>A0A0E9WS02_ANGAN</name>
<dbReference type="AlphaFoldDB" id="A0A0E9WS02"/>
<sequence>MRFPYLLIRSYGFKCQSSLLYTLQMIFEVYTVTVFIFCCIVLFPAVPVPNCAKDNIVWGRARFKKNPAIFIMDLKSPSLFDHCVTLIERGSELSSLISYEILQWWAI</sequence>
<feature type="transmembrane region" description="Helical" evidence="1">
    <location>
        <begin position="21"/>
        <end position="46"/>
    </location>
</feature>
<organism evidence="2">
    <name type="scientific">Anguilla anguilla</name>
    <name type="common">European freshwater eel</name>
    <name type="synonym">Muraena anguilla</name>
    <dbReference type="NCBI Taxonomy" id="7936"/>
    <lineage>
        <taxon>Eukaryota</taxon>
        <taxon>Metazoa</taxon>
        <taxon>Chordata</taxon>
        <taxon>Craniata</taxon>
        <taxon>Vertebrata</taxon>
        <taxon>Euteleostomi</taxon>
        <taxon>Actinopterygii</taxon>
        <taxon>Neopterygii</taxon>
        <taxon>Teleostei</taxon>
        <taxon>Anguilliformes</taxon>
        <taxon>Anguillidae</taxon>
        <taxon>Anguilla</taxon>
    </lineage>
</organism>
<proteinExistence type="predicted"/>
<dbReference type="EMBL" id="GBXM01016272">
    <property type="protein sequence ID" value="JAH92305.1"/>
    <property type="molecule type" value="Transcribed_RNA"/>
</dbReference>
<evidence type="ECO:0000313" key="2">
    <source>
        <dbReference type="EMBL" id="JAH92305.1"/>
    </source>
</evidence>
<accession>A0A0E9WS02</accession>